<dbReference type="Proteomes" id="UP000241769">
    <property type="component" value="Unassembled WGS sequence"/>
</dbReference>
<accession>A0A2P6MWC9</accession>
<dbReference type="Gene3D" id="3.30.470.160">
    <property type="entry name" value="Inositol polyphosphate kinase"/>
    <property type="match status" value="1"/>
</dbReference>
<keyword evidence="3" id="KW-0547">Nucleotide-binding</keyword>
<dbReference type="InterPro" id="IPR038286">
    <property type="entry name" value="IPK_sf"/>
</dbReference>
<dbReference type="AlphaFoldDB" id="A0A2P6MWC9"/>
<keyword evidence="4 8" id="KW-0418">Kinase</keyword>
<dbReference type="EMBL" id="MDYQ01000353">
    <property type="protein sequence ID" value="PRP76005.1"/>
    <property type="molecule type" value="Genomic_DNA"/>
</dbReference>
<keyword evidence="2 8" id="KW-0808">Transferase</keyword>
<comment type="caution">
    <text evidence="9">The sequence shown here is derived from an EMBL/GenBank/DDBJ whole genome shotgun (WGS) entry which is preliminary data.</text>
</comment>
<evidence type="ECO:0000313" key="9">
    <source>
        <dbReference type="EMBL" id="PRP76005.1"/>
    </source>
</evidence>
<comment type="catalytic activity">
    <reaction evidence="7">
        <text>1D-myo-inositol 1,3,4,6-tetrakisphosphate + ATP = 1D-myo-inositol 1,3,4,5,6-pentakisphosphate + ADP + H(+)</text>
        <dbReference type="Rhea" id="RHEA:12717"/>
        <dbReference type="ChEBI" id="CHEBI:15378"/>
        <dbReference type="ChEBI" id="CHEBI:30616"/>
        <dbReference type="ChEBI" id="CHEBI:57660"/>
        <dbReference type="ChEBI" id="CHEBI:57733"/>
        <dbReference type="ChEBI" id="CHEBI:456216"/>
        <dbReference type="EC" id="2.7.1.140"/>
    </reaction>
</comment>
<dbReference type="GO" id="GO:0008440">
    <property type="term" value="F:inositol-1,4,5-trisphosphate 3-kinase activity"/>
    <property type="evidence" value="ECO:0007669"/>
    <property type="project" value="TreeGrafter"/>
</dbReference>
<dbReference type="SUPFAM" id="SSF56104">
    <property type="entry name" value="SAICAR synthase-like"/>
    <property type="match status" value="1"/>
</dbReference>
<reference evidence="9 10" key="1">
    <citation type="journal article" date="2018" name="Genome Biol. Evol.">
        <title>Multiple Roots of Fruiting Body Formation in Amoebozoa.</title>
        <authorList>
            <person name="Hillmann F."/>
            <person name="Forbes G."/>
            <person name="Novohradska S."/>
            <person name="Ferling I."/>
            <person name="Riege K."/>
            <person name="Groth M."/>
            <person name="Westermann M."/>
            <person name="Marz M."/>
            <person name="Spaller T."/>
            <person name="Winckler T."/>
            <person name="Schaap P."/>
            <person name="Glockner G."/>
        </authorList>
    </citation>
    <scope>NUCLEOTIDE SEQUENCE [LARGE SCALE GENOMIC DNA]</scope>
    <source>
        <strain evidence="9 10">Jena</strain>
    </source>
</reference>
<comment type="similarity">
    <text evidence="1 8">Belongs to the inositol phosphokinase (IPK) family.</text>
</comment>
<name>A0A2P6MWC9_9EUKA</name>
<organism evidence="9 10">
    <name type="scientific">Planoprotostelium fungivorum</name>
    <dbReference type="NCBI Taxonomy" id="1890364"/>
    <lineage>
        <taxon>Eukaryota</taxon>
        <taxon>Amoebozoa</taxon>
        <taxon>Evosea</taxon>
        <taxon>Variosea</taxon>
        <taxon>Cavosteliida</taxon>
        <taxon>Cavosteliaceae</taxon>
        <taxon>Planoprotostelium</taxon>
    </lineage>
</organism>
<dbReference type="GO" id="GO:0005737">
    <property type="term" value="C:cytoplasm"/>
    <property type="evidence" value="ECO:0007669"/>
    <property type="project" value="TreeGrafter"/>
</dbReference>
<gene>
    <name evidence="9" type="ORF">PROFUN_01721</name>
</gene>
<keyword evidence="5" id="KW-0067">ATP-binding</keyword>
<dbReference type="GO" id="GO:0047326">
    <property type="term" value="F:inositol-1,3,4,6-tetrakisphosphate 5-kinase activity"/>
    <property type="evidence" value="ECO:0007669"/>
    <property type="project" value="RHEA"/>
</dbReference>
<evidence type="ECO:0000256" key="6">
    <source>
        <dbReference type="ARBA" id="ARBA00036164"/>
    </source>
</evidence>
<dbReference type="Pfam" id="PF03770">
    <property type="entry name" value="IPK"/>
    <property type="match status" value="1"/>
</dbReference>
<dbReference type="InParanoid" id="A0A2P6MWC9"/>
<evidence type="ECO:0000256" key="2">
    <source>
        <dbReference type="ARBA" id="ARBA00022679"/>
    </source>
</evidence>
<keyword evidence="10" id="KW-1185">Reference proteome</keyword>
<dbReference type="EC" id="2.7.-.-" evidence="8"/>
<dbReference type="PANTHER" id="PTHR12400">
    <property type="entry name" value="INOSITOL POLYPHOSPHATE KINASE"/>
    <property type="match status" value="1"/>
</dbReference>
<dbReference type="FunCoup" id="A0A2P6MWC9">
    <property type="interactions" value="405"/>
</dbReference>
<sequence length="328" mass="37740">MIELQLVHSAHPLSKSAHSIPSASFLNNWSSSSLNTVSQESPAPPTSHEDSLFEFATTGEKGMMMKNRSMPDQILKPVRANEFNFYETVYPNCPQIQRFAPKYFGFKMKERPLVKLEDLTARYKRANILDIKMGHSTAGEKESDEKKEYRRKKDGATTSLPLAMRYAGLWLFDPETRDYHIKDKIWGKRLEAKDFFSTLDMYVSNQGKNSIEKRIGLIDKWMTKLEAIKQWIDSPNAQFRMYSSSLMFIYEGDDLDDVSCDLRMIDFSHVYPIRDGGRDDGYIKGLNNLMSYLADLKDMYTLSMHSEAGFDLEGEPLNIKDMSARPPE</sequence>
<dbReference type="GO" id="GO:0005634">
    <property type="term" value="C:nucleus"/>
    <property type="evidence" value="ECO:0007669"/>
    <property type="project" value="TreeGrafter"/>
</dbReference>
<evidence type="ECO:0000256" key="4">
    <source>
        <dbReference type="ARBA" id="ARBA00022777"/>
    </source>
</evidence>
<evidence type="ECO:0000256" key="1">
    <source>
        <dbReference type="ARBA" id="ARBA00007374"/>
    </source>
</evidence>
<dbReference type="STRING" id="1890364.A0A2P6MWC9"/>
<evidence type="ECO:0000256" key="8">
    <source>
        <dbReference type="RuleBase" id="RU363090"/>
    </source>
</evidence>
<dbReference type="OrthoDB" id="338650at2759"/>
<evidence type="ECO:0000256" key="5">
    <source>
        <dbReference type="ARBA" id="ARBA00022840"/>
    </source>
</evidence>
<dbReference type="InterPro" id="IPR005522">
    <property type="entry name" value="IPK"/>
</dbReference>
<comment type="catalytic activity">
    <reaction evidence="6">
        <text>1D-myo-inositol 1,4,5-trisphosphate + 2 ATP = 1D-myo-inositol 1,3,4,5,6-pentakisphosphate + 2 ADP + 2 H(+)</text>
        <dbReference type="Rhea" id="RHEA:32359"/>
        <dbReference type="ChEBI" id="CHEBI:15378"/>
        <dbReference type="ChEBI" id="CHEBI:30616"/>
        <dbReference type="ChEBI" id="CHEBI:57733"/>
        <dbReference type="ChEBI" id="CHEBI:203600"/>
        <dbReference type="ChEBI" id="CHEBI:456216"/>
        <dbReference type="EC" id="2.7.1.151"/>
    </reaction>
</comment>
<evidence type="ECO:0000256" key="3">
    <source>
        <dbReference type="ARBA" id="ARBA00022741"/>
    </source>
</evidence>
<evidence type="ECO:0000256" key="7">
    <source>
        <dbReference type="ARBA" id="ARBA00036525"/>
    </source>
</evidence>
<evidence type="ECO:0000313" key="10">
    <source>
        <dbReference type="Proteomes" id="UP000241769"/>
    </source>
</evidence>
<dbReference type="PANTHER" id="PTHR12400:SF51">
    <property type="entry name" value="INOSITOL POLYPHOSPHATE MULTIKINASE"/>
    <property type="match status" value="1"/>
</dbReference>
<dbReference type="GO" id="GO:0005524">
    <property type="term" value="F:ATP binding"/>
    <property type="evidence" value="ECO:0007669"/>
    <property type="project" value="UniProtKB-KW"/>
</dbReference>
<proteinExistence type="inferred from homology"/>
<protein>
    <recommendedName>
        <fullName evidence="8">Kinase</fullName>
        <ecNumber evidence="8">2.7.-.-</ecNumber>
    </recommendedName>
</protein>
<dbReference type="GO" id="GO:0032958">
    <property type="term" value="P:inositol phosphate biosynthetic process"/>
    <property type="evidence" value="ECO:0007669"/>
    <property type="project" value="InterPro"/>
</dbReference>